<dbReference type="InterPro" id="IPR015943">
    <property type="entry name" value="WD40/YVTN_repeat-like_dom_sf"/>
</dbReference>
<keyword evidence="4" id="KW-0507">mRNA processing</keyword>
<keyword evidence="8" id="KW-0547">Nucleotide-binding</keyword>
<feature type="chain" id="PRO_5027009683" description="non-specific serine/threonine protein kinase" evidence="27">
    <location>
        <begin position="25"/>
        <end position="935"/>
    </location>
</feature>
<dbReference type="GO" id="GO:0002376">
    <property type="term" value="P:immune system process"/>
    <property type="evidence" value="ECO:0007669"/>
    <property type="project" value="UniProtKB-KW"/>
</dbReference>
<dbReference type="GO" id="GO:0006397">
    <property type="term" value="P:mRNA processing"/>
    <property type="evidence" value="ECO:0007669"/>
    <property type="project" value="UniProtKB-KW"/>
</dbReference>
<dbReference type="GO" id="GO:0051082">
    <property type="term" value="F:unfolded protein binding"/>
    <property type="evidence" value="ECO:0007669"/>
    <property type="project" value="TreeGrafter"/>
</dbReference>
<keyword evidence="11" id="KW-0256">Endoplasmic reticulum</keyword>
<keyword evidence="17" id="KW-1015">Disulfide bond</keyword>
<evidence type="ECO:0000256" key="24">
    <source>
        <dbReference type="ARBA" id="ARBA00048679"/>
    </source>
</evidence>
<dbReference type="InterPro" id="IPR045133">
    <property type="entry name" value="IRE1/2-like"/>
</dbReference>
<evidence type="ECO:0000256" key="15">
    <source>
        <dbReference type="ARBA" id="ARBA00023015"/>
    </source>
</evidence>
<evidence type="ECO:0000256" key="14">
    <source>
        <dbReference type="ARBA" id="ARBA00022989"/>
    </source>
</evidence>
<dbReference type="Gene3D" id="3.30.200.20">
    <property type="entry name" value="Phosphorylase Kinase, domain 1"/>
    <property type="match status" value="1"/>
</dbReference>
<dbReference type="PROSITE" id="PS00108">
    <property type="entry name" value="PROTEIN_KINASE_ST"/>
    <property type="match status" value="1"/>
</dbReference>
<dbReference type="Proteomes" id="UP000504603">
    <property type="component" value="Unplaced"/>
</dbReference>
<accession>A0A6J1BXH8</accession>
<evidence type="ECO:0000256" key="26">
    <source>
        <dbReference type="SAM" id="MobiDB-lite"/>
    </source>
</evidence>
<dbReference type="GO" id="GO:0036498">
    <property type="term" value="P:IRE1-mediated unfolded protein response"/>
    <property type="evidence" value="ECO:0007669"/>
    <property type="project" value="TreeGrafter"/>
</dbReference>
<dbReference type="InterPro" id="IPR038357">
    <property type="entry name" value="KEN_sf"/>
</dbReference>
<dbReference type="GO" id="GO:0005524">
    <property type="term" value="F:ATP binding"/>
    <property type="evidence" value="ECO:0007669"/>
    <property type="project" value="UniProtKB-KW"/>
</dbReference>
<evidence type="ECO:0000256" key="3">
    <source>
        <dbReference type="ARBA" id="ARBA00022527"/>
    </source>
</evidence>
<dbReference type="InterPro" id="IPR010513">
    <property type="entry name" value="KEN_dom"/>
</dbReference>
<keyword evidence="14" id="KW-1133">Transmembrane helix</keyword>
<evidence type="ECO:0000256" key="12">
    <source>
        <dbReference type="ARBA" id="ARBA00022840"/>
    </source>
</evidence>
<reference evidence="31" key="1">
    <citation type="submission" date="2025-08" db="UniProtKB">
        <authorList>
            <consortium name="RefSeq"/>
        </authorList>
    </citation>
    <scope>IDENTIFICATION</scope>
    <source>
        <strain evidence="31">OHB3-1</strain>
    </source>
</reference>
<organism evidence="30 31">
    <name type="scientific">Momordica charantia</name>
    <name type="common">Bitter gourd</name>
    <name type="synonym">Balsam pear</name>
    <dbReference type="NCBI Taxonomy" id="3673"/>
    <lineage>
        <taxon>Eukaryota</taxon>
        <taxon>Viridiplantae</taxon>
        <taxon>Streptophyta</taxon>
        <taxon>Embryophyta</taxon>
        <taxon>Tracheophyta</taxon>
        <taxon>Spermatophyta</taxon>
        <taxon>Magnoliopsida</taxon>
        <taxon>eudicotyledons</taxon>
        <taxon>Gunneridae</taxon>
        <taxon>Pentapetalae</taxon>
        <taxon>rosids</taxon>
        <taxon>fabids</taxon>
        <taxon>Cucurbitales</taxon>
        <taxon>Cucurbitaceae</taxon>
        <taxon>Momordiceae</taxon>
        <taxon>Momordica</taxon>
    </lineage>
</organism>
<keyword evidence="7 27" id="KW-0732">Signal</keyword>
<evidence type="ECO:0000256" key="19">
    <source>
        <dbReference type="ARBA" id="ARBA00023180"/>
    </source>
</evidence>
<dbReference type="FunFam" id="1.20.1440.180:FF:000002">
    <property type="entry name" value="Serine/threonine-protein kinase/endoribonuclease IRE1"/>
    <property type="match status" value="1"/>
</dbReference>
<keyword evidence="21" id="KW-0834">Unfolded protein response</keyword>
<comment type="catalytic activity">
    <reaction evidence="23">
        <text>L-threonyl-[protein] + ATP = O-phospho-L-threonyl-[protein] + ADP + H(+)</text>
        <dbReference type="Rhea" id="RHEA:46608"/>
        <dbReference type="Rhea" id="RHEA-COMP:11060"/>
        <dbReference type="Rhea" id="RHEA-COMP:11605"/>
        <dbReference type="ChEBI" id="CHEBI:15378"/>
        <dbReference type="ChEBI" id="CHEBI:30013"/>
        <dbReference type="ChEBI" id="CHEBI:30616"/>
        <dbReference type="ChEBI" id="CHEBI:61977"/>
        <dbReference type="ChEBI" id="CHEBI:456216"/>
        <dbReference type="EC" id="2.7.11.1"/>
    </reaction>
</comment>
<dbReference type="FunFam" id="3.30.200.20:FF:000077">
    <property type="entry name" value="Putative Serine/threonine-protein kinase/endoribonuclease IRE1"/>
    <property type="match status" value="1"/>
</dbReference>
<keyword evidence="5" id="KW-0808">Transferase</keyword>
<dbReference type="SUPFAM" id="SSF56112">
    <property type="entry name" value="Protein kinase-like (PK-like)"/>
    <property type="match status" value="1"/>
</dbReference>
<dbReference type="InterPro" id="IPR008271">
    <property type="entry name" value="Ser/Thr_kinase_AS"/>
</dbReference>
<feature type="signal peptide" evidence="27">
    <location>
        <begin position="1"/>
        <end position="24"/>
    </location>
</feature>
<dbReference type="Pfam" id="PF00069">
    <property type="entry name" value="Pkinase"/>
    <property type="match status" value="1"/>
</dbReference>
<keyword evidence="9" id="KW-0418">Kinase</keyword>
<dbReference type="PROSITE" id="PS50011">
    <property type="entry name" value="PROTEIN_KINASE_DOM"/>
    <property type="match status" value="1"/>
</dbReference>
<feature type="compositionally biased region" description="Basic residues" evidence="26">
    <location>
        <begin position="453"/>
        <end position="463"/>
    </location>
</feature>
<sequence length="935" mass="105687">MRCRFFRRLWVFLLILSKFRSLTGESRTFQNSELSQLGSHQDNSEGLAQIGGKSLLPLPLKSKDNTALIAASGGEFYLIDSSSMKIIWSFTSGTPIYSSYQAPIKHGYKKENASGSSSRPFFFDFGDDWELYMHTEHGRTKLPRTIDEVVRSTPYIFEDGAVMTGSKKTTVFEIDPVTGKSIRNHSSDFSSSGISNEEHGVLNGYNSKNNMDNKDLIQPGLMNPIQQRLYITRTDYSLKSSFPGSEEVSWSLSFAEIGATLFFPDVENPTKSAPWNLQNNGNSEADFDFAAPLSCQSEILVFRERNHVLTESSGHRILSEAHNNMLSVPASSLMLPIQPNVKHSNIRPERLMLPGPAANIIGTNASNHLNNDSKALVPLMEINDSRIVQGHKKGNLNVDLIGMVFNGPVGLSILIFVTMFLGLINHCRALVVKGKQFFLKEKTASTVNSKIVSSKKKKARKSGRNGNLEKKDASASSENEDILQSEGDFKWFHHNNLTDYGRWIGKLFVTNTEIAKGSNGTIVLEGVYEGRLVAVKRLVKTHHDVAFKEVQNLIASDRHQNIVRWYGVEYDQDFVYLSLERCTCSLDDLIQIYSDSSLDSLFRLDEDTGPMVDYKLHLESVKNVMSDLNLWKKNSRPSPLLLKLMRDMVAGLEHLHELGIIHRDLKPQNVLISKQKSMCAKLSDMGISKRLLKDMSSLGHHATGCGSSGWQAPEQLLHGRQTRAVDLFSLGCVLFFCLTGGRHPFGDRFERDANIVKNQMDLFLVECIPEAVDLISRLLNPNSDLRPKASEVLQHPLFWSSETRLSFLRDTSDRVELEDRETYSELLEALESTAPLALGAKWDEKLDPAFITNIGQYRRYKYDSVRDLLRVMRNKLNHYRELPREIQELVGSVPEGFDSYFASRFPRLLTEVYKVISQYCKEEESFQKYFKGHVE</sequence>
<dbReference type="GO" id="GO:0008380">
    <property type="term" value="P:RNA splicing"/>
    <property type="evidence" value="ECO:0007669"/>
    <property type="project" value="UniProtKB-KW"/>
</dbReference>
<evidence type="ECO:0000256" key="1">
    <source>
        <dbReference type="ARBA" id="ARBA00004115"/>
    </source>
</evidence>
<keyword evidence="15" id="KW-0805">Transcription regulation</keyword>
<dbReference type="SMART" id="SM00580">
    <property type="entry name" value="PUG"/>
    <property type="match status" value="1"/>
</dbReference>
<feature type="domain" description="KEN" evidence="29">
    <location>
        <begin position="801"/>
        <end position="932"/>
    </location>
</feature>
<evidence type="ECO:0000256" key="7">
    <source>
        <dbReference type="ARBA" id="ARBA00022729"/>
    </source>
</evidence>
<dbReference type="GO" id="GO:0042742">
    <property type="term" value="P:defense response to bacterium"/>
    <property type="evidence" value="ECO:0007669"/>
    <property type="project" value="UniProtKB-ARBA"/>
</dbReference>
<dbReference type="InterPro" id="IPR011009">
    <property type="entry name" value="Kinase-like_dom_sf"/>
</dbReference>
<evidence type="ECO:0000313" key="30">
    <source>
        <dbReference type="Proteomes" id="UP000504603"/>
    </source>
</evidence>
<evidence type="ECO:0000259" key="29">
    <source>
        <dbReference type="PROSITE" id="PS51392"/>
    </source>
</evidence>
<keyword evidence="19" id="KW-0325">Glycoprotein</keyword>
<dbReference type="Gene3D" id="1.20.1440.180">
    <property type="entry name" value="KEN domain"/>
    <property type="match status" value="1"/>
</dbReference>
<evidence type="ECO:0000256" key="4">
    <source>
        <dbReference type="ARBA" id="ARBA00022664"/>
    </source>
</evidence>
<evidence type="ECO:0000256" key="6">
    <source>
        <dbReference type="ARBA" id="ARBA00022692"/>
    </source>
</evidence>
<dbReference type="AlphaFoldDB" id="A0A6J1BXH8"/>
<comment type="subunit">
    <text evidence="25">Homodimer; disulfide-linked. Dimer formation is driven by hydrophobic interactions within the N-terminal luminal domains and stabilized by disulfide bridges.</text>
</comment>
<dbReference type="Gene3D" id="1.10.510.10">
    <property type="entry name" value="Transferase(Phosphotransferase) domain 1"/>
    <property type="match status" value="1"/>
</dbReference>
<keyword evidence="18" id="KW-0804">Transcription</keyword>
<evidence type="ECO:0000256" key="9">
    <source>
        <dbReference type="ARBA" id="ARBA00022777"/>
    </source>
</evidence>
<evidence type="ECO:0000256" key="27">
    <source>
        <dbReference type="SAM" id="SignalP"/>
    </source>
</evidence>
<dbReference type="PROSITE" id="PS51392">
    <property type="entry name" value="KEN"/>
    <property type="match status" value="1"/>
</dbReference>
<keyword evidence="16" id="KW-0472">Membrane</keyword>
<evidence type="ECO:0000313" key="31">
    <source>
        <dbReference type="RefSeq" id="XP_022132868.1"/>
    </source>
</evidence>
<dbReference type="FunFam" id="1.10.510.10:FF:000463">
    <property type="entry name" value="Serine/threonine-protein kinase/endoribonuclease IRE1a"/>
    <property type="match status" value="1"/>
</dbReference>
<keyword evidence="20" id="KW-0508">mRNA splicing</keyword>
<dbReference type="GO" id="GO:1990604">
    <property type="term" value="C:IRE1-TRAF2-ASK1 complex"/>
    <property type="evidence" value="ECO:0007669"/>
    <property type="project" value="TreeGrafter"/>
</dbReference>
<dbReference type="PANTHER" id="PTHR13954:SF6">
    <property type="entry name" value="NON-SPECIFIC SERINE_THREONINE PROTEIN KINASE"/>
    <property type="match status" value="1"/>
</dbReference>
<protein>
    <recommendedName>
        <fullName evidence="2">non-specific serine/threonine protein kinase</fullName>
        <ecNumber evidence="2">2.7.11.1</ecNumber>
    </recommendedName>
</protein>
<evidence type="ECO:0000256" key="25">
    <source>
        <dbReference type="ARBA" id="ARBA00065357"/>
    </source>
</evidence>
<evidence type="ECO:0000256" key="21">
    <source>
        <dbReference type="ARBA" id="ARBA00023230"/>
    </source>
</evidence>
<dbReference type="GeneID" id="111005609"/>
<keyword evidence="13" id="KW-0391">Immunity</keyword>
<evidence type="ECO:0000256" key="20">
    <source>
        <dbReference type="ARBA" id="ARBA00023187"/>
    </source>
</evidence>
<keyword evidence="12" id="KW-0067">ATP-binding</keyword>
<comment type="catalytic activity">
    <reaction evidence="24">
        <text>L-seryl-[protein] + ATP = O-phospho-L-seryl-[protein] + ADP + H(+)</text>
        <dbReference type="Rhea" id="RHEA:17989"/>
        <dbReference type="Rhea" id="RHEA-COMP:9863"/>
        <dbReference type="Rhea" id="RHEA-COMP:11604"/>
        <dbReference type="ChEBI" id="CHEBI:15378"/>
        <dbReference type="ChEBI" id="CHEBI:29999"/>
        <dbReference type="ChEBI" id="CHEBI:30616"/>
        <dbReference type="ChEBI" id="CHEBI:83421"/>
        <dbReference type="ChEBI" id="CHEBI:456216"/>
        <dbReference type="EC" id="2.7.11.1"/>
    </reaction>
</comment>
<feature type="region of interest" description="Disordered" evidence="26">
    <location>
        <begin position="450"/>
        <end position="479"/>
    </location>
</feature>
<dbReference type="PANTHER" id="PTHR13954">
    <property type="entry name" value="IRE1-RELATED"/>
    <property type="match status" value="1"/>
</dbReference>
<evidence type="ECO:0000256" key="18">
    <source>
        <dbReference type="ARBA" id="ARBA00023163"/>
    </source>
</evidence>
<evidence type="ECO:0000256" key="8">
    <source>
        <dbReference type="ARBA" id="ARBA00022741"/>
    </source>
</evidence>
<keyword evidence="30" id="KW-1185">Reference proteome</keyword>
<dbReference type="InterPro" id="IPR011047">
    <property type="entry name" value="Quinoprotein_ADH-like_sf"/>
</dbReference>
<dbReference type="OrthoDB" id="63989at2759"/>
<dbReference type="CDD" id="cd10422">
    <property type="entry name" value="RNase_Ire1"/>
    <property type="match status" value="1"/>
</dbReference>
<dbReference type="EC" id="2.7.11.1" evidence="2"/>
<proteinExistence type="predicted"/>
<evidence type="ECO:0000259" key="28">
    <source>
        <dbReference type="PROSITE" id="PS50011"/>
    </source>
</evidence>
<dbReference type="GO" id="GO:0009751">
    <property type="term" value="P:response to salicylic acid"/>
    <property type="evidence" value="ECO:0007669"/>
    <property type="project" value="UniProtKB-ARBA"/>
</dbReference>
<dbReference type="GO" id="GO:0004521">
    <property type="term" value="F:RNA endonuclease activity"/>
    <property type="evidence" value="ECO:0007669"/>
    <property type="project" value="InterPro"/>
</dbReference>
<dbReference type="RefSeq" id="XP_022132868.1">
    <property type="nucleotide sequence ID" value="XM_022277176.1"/>
</dbReference>
<gene>
    <name evidence="31" type="primary">LOC111005609</name>
</gene>
<evidence type="ECO:0000256" key="13">
    <source>
        <dbReference type="ARBA" id="ARBA00022859"/>
    </source>
</evidence>
<dbReference type="SUPFAM" id="SSF50998">
    <property type="entry name" value="Quinoprotein alcohol dehydrogenase-like"/>
    <property type="match status" value="1"/>
</dbReference>
<dbReference type="GO" id="GO:0016787">
    <property type="term" value="F:hydrolase activity"/>
    <property type="evidence" value="ECO:0007669"/>
    <property type="project" value="UniProtKB-KW"/>
</dbReference>
<dbReference type="SMART" id="SM00220">
    <property type="entry name" value="S_TKc"/>
    <property type="match status" value="1"/>
</dbReference>
<evidence type="ECO:0000256" key="16">
    <source>
        <dbReference type="ARBA" id="ARBA00023136"/>
    </source>
</evidence>
<name>A0A6J1BXH8_MOMCH</name>
<evidence type="ECO:0000256" key="2">
    <source>
        <dbReference type="ARBA" id="ARBA00012513"/>
    </source>
</evidence>
<dbReference type="InterPro" id="IPR000719">
    <property type="entry name" value="Prot_kinase_dom"/>
</dbReference>
<comment type="subcellular location">
    <subcellularLocation>
        <location evidence="1">Endoplasmic reticulum membrane</location>
        <topology evidence="1">Single-pass type I membrane protein</topology>
    </subcellularLocation>
</comment>
<evidence type="ECO:0000256" key="23">
    <source>
        <dbReference type="ARBA" id="ARBA00047899"/>
    </source>
</evidence>
<evidence type="ECO:0000256" key="5">
    <source>
        <dbReference type="ARBA" id="ARBA00022679"/>
    </source>
</evidence>
<evidence type="ECO:0000256" key="17">
    <source>
        <dbReference type="ARBA" id="ARBA00023157"/>
    </source>
</evidence>
<dbReference type="Pfam" id="PF06479">
    <property type="entry name" value="Ribonuc_2-5A"/>
    <property type="match status" value="1"/>
</dbReference>
<dbReference type="Gene3D" id="2.130.10.10">
    <property type="entry name" value="YVTN repeat-like/Quinoprotein amine dehydrogenase"/>
    <property type="match status" value="1"/>
</dbReference>
<dbReference type="KEGG" id="mcha:111005609"/>
<keyword evidence="10" id="KW-0378">Hydrolase</keyword>
<dbReference type="GO" id="GO:0004674">
    <property type="term" value="F:protein serine/threonine kinase activity"/>
    <property type="evidence" value="ECO:0007669"/>
    <property type="project" value="UniProtKB-KW"/>
</dbReference>
<evidence type="ECO:0000256" key="11">
    <source>
        <dbReference type="ARBA" id="ARBA00022824"/>
    </source>
</evidence>
<keyword evidence="22" id="KW-0511">Multifunctional enzyme</keyword>
<keyword evidence="6" id="KW-0812">Transmembrane</keyword>
<evidence type="ECO:0000256" key="22">
    <source>
        <dbReference type="ARBA" id="ARBA00023268"/>
    </source>
</evidence>
<evidence type="ECO:0000256" key="10">
    <source>
        <dbReference type="ARBA" id="ARBA00022801"/>
    </source>
</evidence>
<keyword evidence="3" id="KW-0723">Serine/threonine-protein kinase</keyword>
<feature type="domain" description="Protein kinase" evidence="28">
    <location>
        <begin position="508"/>
        <end position="798"/>
    </location>
</feature>